<reference evidence="7 8" key="1">
    <citation type="submission" date="2020-07" db="EMBL/GenBank/DDBJ databases">
        <title>Sequencing the genomes of 1000 actinobacteria strains.</title>
        <authorList>
            <person name="Klenk H.-P."/>
        </authorList>
    </citation>
    <scope>NUCLEOTIDE SEQUENCE [LARGE SCALE GENOMIC DNA]</scope>
    <source>
        <strain evidence="7 8">DSM 45763</strain>
    </source>
</reference>
<dbReference type="PANTHER" id="PTHR45527:SF1">
    <property type="entry name" value="FATTY ACID SYNTHASE"/>
    <property type="match status" value="1"/>
</dbReference>
<feature type="region of interest" description="Disordered" evidence="5">
    <location>
        <begin position="832"/>
        <end position="851"/>
    </location>
</feature>
<dbReference type="Gene3D" id="3.30.559.10">
    <property type="entry name" value="Chloramphenicol acetyltransferase-like domain"/>
    <property type="match status" value="1"/>
</dbReference>
<dbReference type="Pfam" id="PF13193">
    <property type="entry name" value="AMP-binding_C"/>
    <property type="match status" value="2"/>
</dbReference>
<dbReference type="GO" id="GO:0005829">
    <property type="term" value="C:cytosol"/>
    <property type="evidence" value="ECO:0007669"/>
    <property type="project" value="TreeGrafter"/>
</dbReference>
<dbReference type="Gene3D" id="1.10.1200.10">
    <property type="entry name" value="ACP-like"/>
    <property type="match status" value="2"/>
</dbReference>
<dbReference type="CDD" id="cd19540">
    <property type="entry name" value="LCL_NRPS-like"/>
    <property type="match status" value="1"/>
</dbReference>
<dbReference type="InterPro" id="IPR010071">
    <property type="entry name" value="AA_adenyl_dom"/>
</dbReference>
<dbReference type="InterPro" id="IPR000873">
    <property type="entry name" value="AMP-dep_synth/lig_dom"/>
</dbReference>
<dbReference type="InterPro" id="IPR045851">
    <property type="entry name" value="AMP-bd_C_sf"/>
</dbReference>
<dbReference type="RefSeq" id="WP_179828373.1">
    <property type="nucleotide sequence ID" value="NZ_JACCCO010000003.1"/>
</dbReference>
<dbReference type="Pfam" id="PF00668">
    <property type="entry name" value="Condensation"/>
    <property type="match status" value="2"/>
</dbReference>
<dbReference type="FunFam" id="3.30.300.30:FF:000010">
    <property type="entry name" value="Enterobactin synthetase component F"/>
    <property type="match status" value="2"/>
</dbReference>
<evidence type="ECO:0000256" key="5">
    <source>
        <dbReference type="SAM" id="MobiDB-lite"/>
    </source>
</evidence>
<dbReference type="InterPro" id="IPR020806">
    <property type="entry name" value="PKS_PP-bd"/>
</dbReference>
<dbReference type="InterPro" id="IPR025110">
    <property type="entry name" value="AMP-bd_C"/>
</dbReference>
<feature type="compositionally biased region" description="Low complexity" evidence="5">
    <location>
        <begin position="730"/>
        <end position="740"/>
    </location>
</feature>
<dbReference type="InterPro" id="IPR001242">
    <property type="entry name" value="Condensation_dom"/>
</dbReference>
<dbReference type="Gene3D" id="3.40.50.980">
    <property type="match status" value="4"/>
</dbReference>
<evidence type="ECO:0000256" key="2">
    <source>
        <dbReference type="ARBA" id="ARBA00006432"/>
    </source>
</evidence>
<comment type="caution">
    <text evidence="7">The sequence shown here is derived from an EMBL/GenBank/DDBJ whole genome shotgun (WGS) entry which is preliminary data.</text>
</comment>
<dbReference type="GO" id="GO:0008610">
    <property type="term" value="P:lipid biosynthetic process"/>
    <property type="evidence" value="ECO:0007669"/>
    <property type="project" value="UniProtKB-ARBA"/>
</dbReference>
<dbReference type="FunFam" id="2.30.38.10:FF:000001">
    <property type="entry name" value="Non-ribosomal peptide synthetase PvdI"/>
    <property type="match status" value="2"/>
</dbReference>
<dbReference type="GO" id="GO:0003824">
    <property type="term" value="F:catalytic activity"/>
    <property type="evidence" value="ECO:0007669"/>
    <property type="project" value="InterPro"/>
</dbReference>
<dbReference type="SUPFAM" id="SSF52777">
    <property type="entry name" value="CoA-dependent acyltransferases"/>
    <property type="match status" value="2"/>
</dbReference>
<dbReference type="SMART" id="SM00823">
    <property type="entry name" value="PKS_PP"/>
    <property type="match status" value="2"/>
</dbReference>
<dbReference type="Gene3D" id="2.30.38.10">
    <property type="entry name" value="Luciferase, Domain 3"/>
    <property type="match status" value="2"/>
</dbReference>
<proteinExistence type="inferred from homology"/>
<dbReference type="PROSITE" id="PS00012">
    <property type="entry name" value="PHOSPHOPANTETHEINE"/>
    <property type="match status" value="2"/>
</dbReference>
<dbReference type="GO" id="GO:0072330">
    <property type="term" value="P:monocarboxylic acid biosynthetic process"/>
    <property type="evidence" value="ECO:0007669"/>
    <property type="project" value="UniProtKB-ARBA"/>
</dbReference>
<sequence>MKYPSLSANLAEIFEARVAAAPDAEAVVCGEVRLSAAELNGRANALARRLLAAGVGPETPVLALLQRSADVVVTMLAVVKAGGTYVPLHPALPVTRMRWIAEQTGAPVLVTDTANAGHDLAAHLTPLVVGTDTDPDNLNLDIAADRLVYAMFTSGSTGTPKGVAVTHRNIRSFATDRLWESPAQQRVLFHTASSFDVSMYELWVPLLNGGTIVVAPPGVVDAATLTWALDREGVSAVFLTTGLFNVLAQDHPALLARVPELWIAGEAASPATVERVVLAGGNVFNGYGPTETTIYVTAHHVTEPGPVVPIGRPLDDTRAYVLDDRLQPVPPGVAGELYIAGEHLARGYLGRPDLTAERFVACPEEPGARMYRTGDLVRRLPDGTLDYVGRVDNQVKIRGIRMELGEIEVVLDRHPDVAQTVVLAREDRPGDKRLVAYLVPRTTDAGTGAGVGADADAEGFTGRVRRFAEDNLPAYMVPSAFVVMDALPLNHSGKVDRRALPAPETTASGTAPRTPVEERLCALFAELLAVPGVGIDDDFFTLGGHSLLAMRAVTAIRSTFSTELQIREIFEAPTVADLAVRIEKARTDGAVRVRPALVRAEDGDRSELSFAQYRVWLVDQLAENASLYTIPLVLRLSGRLDREALRAAVADVARRHETLRTVFPAREDRPTQRVLESVPDLTVTEVAEAELDAAIRRTVLRPFDLASEPPMRAELFAPTSAGDARAVRSPGTAAQPAGTAEPGGGGEHVLVLAFHHIAIDGWSLGPLERDLATAYAARVRGEEPGWQPLPVRYSDYTRWQRELLGDPADPGSLMGEQTAHWRAALAGLPDEIALPADRPRPATSEHRGEAVSLSLSPELHARLLAVARGGQATLFMTLQAGLAALLTRLGAGADVPIGAPVAGRTDEALTDLVGFFTNTLVLRTDTSGDPTFRELLARVRETDLAAFANQDVPFEQLVEALNPPRVYSRPPLFQVMLALLNTPGTDAELPGLTMALDPAYSLYGFGGAKCDLLLGLTEDFTADGAAAGVEGVLQYATDLFDRGTAETIAARLVRLLEAVAADPDVPIGAVDLLDPAERRALLTEWNDTAAPTPQGNLAELFEARVAAAPDAEAVVCGEVRLTAAELNGRANALARRLLAAGVGPETPVLALLQRSADVVVTMLAVVKAGGTYVPLHPALPVTRMRWIAEQTGAPVLVTDTANAGHDLAAHLTPLVVGTDTDPDNLNLDIAADRLVYAMFTSGSTGTPKGVAVTHRNIRSFATDRLWHGPAHRRVLFHTASSFDVSMYELWVPLLNGGTIVVAPPGVVDATTLTWALDDEHVTAIFLSTGLFNVLAPDHPALLARIPELWIAGEAASPTAVAHVLAAGATTVFNGYGPTETTVYATAHPITTPGPVIPIGRPLDNTRAYVLDDHLNPVPPGVPGELYLTGEHLARGYLHRPDLTAERFVACPHGRPGERMYRTGDLVRRLPDGTLDYLGRVDDQVKIRGIRIELGEVENVLGRHPDVAQTVVLAREDQPGDKRLAAYLVPRTTDAGTGTDAAAGADGASGTHSGVGAEEFIGRIRRFAEDNLPAYMVPAAFTVMDALPLNHSGKVDRRALPAPARQKTAAAAFVPPRTDAEHLVADVWTDVLGNTRVGVHDDFFALGGNSLLAIRVRSRIRSAVGLEVPINVIFANTTVEKLADAVEALLIADIEAGGH</sequence>
<evidence type="ECO:0000313" key="8">
    <source>
        <dbReference type="Proteomes" id="UP000576393"/>
    </source>
</evidence>
<dbReference type="Gene3D" id="3.30.300.30">
    <property type="match status" value="2"/>
</dbReference>
<dbReference type="InterPro" id="IPR009081">
    <property type="entry name" value="PP-bd_ACP"/>
</dbReference>
<dbReference type="Pfam" id="PF00501">
    <property type="entry name" value="AMP-binding"/>
    <property type="match status" value="2"/>
</dbReference>
<gene>
    <name evidence="7" type="ORF">HDA43_006567</name>
</gene>
<feature type="domain" description="Carrier" evidence="6">
    <location>
        <begin position="511"/>
        <end position="586"/>
    </location>
</feature>
<dbReference type="EMBL" id="JACCCO010000003">
    <property type="protein sequence ID" value="NYF44340.1"/>
    <property type="molecule type" value="Genomic_DNA"/>
</dbReference>
<dbReference type="Gene3D" id="3.30.559.30">
    <property type="entry name" value="Nonribosomal peptide synthetase, condensation domain"/>
    <property type="match status" value="1"/>
</dbReference>
<dbReference type="GO" id="GO:0031177">
    <property type="term" value="F:phosphopantetheine binding"/>
    <property type="evidence" value="ECO:0007669"/>
    <property type="project" value="InterPro"/>
</dbReference>
<accession>A0A852V8D8</accession>
<dbReference type="SUPFAM" id="SSF56801">
    <property type="entry name" value="Acetyl-CoA synthetase-like"/>
    <property type="match status" value="2"/>
</dbReference>
<dbReference type="InterPro" id="IPR036736">
    <property type="entry name" value="ACP-like_sf"/>
</dbReference>
<comment type="cofactor">
    <cofactor evidence="1">
        <name>pantetheine 4'-phosphate</name>
        <dbReference type="ChEBI" id="CHEBI:47942"/>
    </cofactor>
</comment>
<dbReference type="GO" id="GO:0044550">
    <property type="term" value="P:secondary metabolite biosynthetic process"/>
    <property type="evidence" value="ECO:0007669"/>
    <property type="project" value="TreeGrafter"/>
</dbReference>
<evidence type="ECO:0000259" key="6">
    <source>
        <dbReference type="PROSITE" id="PS50075"/>
    </source>
</evidence>
<dbReference type="Proteomes" id="UP000576393">
    <property type="component" value="Unassembled WGS sequence"/>
</dbReference>
<feature type="domain" description="Carrier" evidence="6">
    <location>
        <begin position="1614"/>
        <end position="1689"/>
    </location>
</feature>
<dbReference type="CDD" id="cd12117">
    <property type="entry name" value="A_NRPS_Srf_like"/>
    <property type="match status" value="2"/>
</dbReference>
<evidence type="ECO:0000256" key="1">
    <source>
        <dbReference type="ARBA" id="ARBA00001957"/>
    </source>
</evidence>
<evidence type="ECO:0000256" key="3">
    <source>
        <dbReference type="ARBA" id="ARBA00022450"/>
    </source>
</evidence>
<dbReference type="SUPFAM" id="SSF47336">
    <property type="entry name" value="ACP-like"/>
    <property type="match status" value="2"/>
</dbReference>
<dbReference type="Pfam" id="PF00550">
    <property type="entry name" value="PP-binding"/>
    <property type="match status" value="2"/>
</dbReference>
<keyword evidence="4" id="KW-0597">Phosphoprotein</keyword>
<keyword evidence="8" id="KW-1185">Reference proteome</keyword>
<name>A0A852V8D8_9ACTN</name>
<evidence type="ECO:0000313" key="7">
    <source>
        <dbReference type="EMBL" id="NYF44340.1"/>
    </source>
</evidence>
<dbReference type="GO" id="GO:0043041">
    <property type="term" value="P:amino acid activation for nonribosomal peptide biosynthetic process"/>
    <property type="evidence" value="ECO:0007669"/>
    <property type="project" value="TreeGrafter"/>
</dbReference>
<evidence type="ECO:0000256" key="4">
    <source>
        <dbReference type="ARBA" id="ARBA00022553"/>
    </source>
</evidence>
<dbReference type="NCBIfam" id="TIGR01733">
    <property type="entry name" value="AA-adenyl-dom"/>
    <property type="match status" value="2"/>
</dbReference>
<keyword evidence="3" id="KW-0596">Phosphopantetheine</keyword>
<protein>
    <submittedName>
        <fullName evidence="7">Amino acid adenylation domain-containing protein</fullName>
    </submittedName>
</protein>
<dbReference type="FunFam" id="1.10.1200.10:FF:000005">
    <property type="entry name" value="Nonribosomal peptide synthetase 1"/>
    <property type="match status" value="1"/>
</dbReference>
<dbReference type="PANTHER" id="PTHR45527">
    <property type="entry name" value="NONRIBOSOMAL PEPTIDE SYNTHETASE"/>
    <property type="match status" value="1"/>
</dbReference>
<comment type="similarity">
    <text evidence="2">Belongs to the ATP-dependent AMP-binding enzyme family.</text>
</comment>
<dbReference type="InterPro" id="IPR006162">
    <property type="entry name" value="Ppantetheine_attach_site"/>
</dbReference>
<dbReference type="PROSITE" id="PS50075">
    <property type="entry name" value="CARRIER"/>
    <property type="match status" value="2"/>
</dbReference>
<dbReference type="FunFam" id="1.10.1200.10:FF:000016">
    <property type="entry name" value="Non-ribosomal peptide synthase"/>
    <property type="match status" value="1"/>
</dbReference>
<organism evidence="7 8">
    <name type="scientific">Streptosporangium sandarakinum</name>
    <dbReference type="NCBI Taxonomy" id="1260955"/>
    <lineage>
        <taxon>Bacteria</taxon>
        <taxon>Bacillati</taxon>
        <taxon>Actinomycetota</taxon>
        <taxon>Actinomycetes</taxon>
        <taxon>Streptosporangiales</taxon>
        <taxon>Streptosporangiaceae</taxon>
        <taxon>Streptosporangium</taxon>
    </lineage>
</organism>
<feature type="compositionally biased region" description="Basic and acidic residues" evidence="5">
    <location>
        <begin position="837"/>
        <end position="849"/>
    </location>
</feature>
<dbReference type="InterPro" id="IPR023213">
    <property type="entry name" value="CAT-like_dom_sf"/>
</dbReference>
<feature type="region of interest" description="Disordered" evidence="5">
    <location>
        <begin position="720"/>
        <end position="742"/>
    </location>
</feature>